<dbReference type="AlphaFoldDB" id="A0A6M3J9R2"/>
<reference evidence="1" key="1">
    <citation type="submission" date="2020-03" db="EMBL/GenBank/DDBJ databases">
        <title>The deep terrestrial virosphere.</title>
        <authorList>
            <person name="Holmfeldt K."/>
            <person name="Nilsson E."/>
            <person name="Simone D."/>
            <person name="Lopez-Fernandez M."/>
            <person name="Wu X."/>
            <person name="de Brujin I."/>
            <person name="Lundin D."/>
            <person name="Andersson A."/>
            <person name="Bertilsson S."/>
            <person name="Dopson M."/>
        </authorList>
    </citation>
    <scope>NUCLEOTIDE SEQUENCE</scope>
    <source>
        <strain evidence="1">MM415B00342</strain>
    </source>
</reference>
<name>A0A6M3J9R2_9ZZZZ</name>
<evidence type="ECO:0000313" key="1">
    <source>
        <dbReference type="EMBL" id="QJA66600.1"/>
    </source>
</evidence>
<organism evidence="1">
    <name type="scientific">viral metagenome</name>
    <dbReference type="NCBI Taxonomy" id="1070528"/>
    <lineage>
        <taxon>unclassified sequences</taxon>
        <taxon>metagenomes</taxon>
        <taxon>organismal metagenomes</taxon>
    </lineage>
</organism>
<sequence>MEVEVTGEVEIECECPKCGHKFTKTEEVTVFGDVDMSDYASHNEGYD</sequence>
<protein>
    <submittedName>
        <fullName evidence="1">Uncharacterized protein</fullName>
    </submittedName>
</protein>
<gene>
    <name evidence="1" type="ORF">MM415B00342_0062</name>
</gene>
<accession>A0A6M3J9R2</accession>
<dbReference type="EMBL" id="MT141557">
    <property type="protein sequence ID" value="QJA66600.1"/>
    <property type="molecule type" value="Genomic_DNA"/>
</dbReference>
<proteinExistence type="predicted"/>